<accession>C6HAK7</accession>
<dbReference type="EMBL" id="GG692421">
    <property type="protein sequence ID" value="EER43340.1"/>
    <property type="molecule type" value="Genomic_DNA"/>
</dbReference>
<feature type="compositionally biased region" description="Basic residues" evidence="1">
    <location>
        <begin position="24"/>
        <end position="33"/>
    </location>
</feature>
<dbReference type="VEuPathDB" id="FungiDB:HCDG_03238"/>
<sequence>MVKRNQLDSTGTKRTRAGMDAKNKIKKTSKQRKPWATIERTMARIINYIVGTGSAIFLFILIWNRGGSPEQASNNGSLCYFMFKPNGDLNINKGNLGKMFMVPS</sequence>
<evidence type="ECO:0000256" key="1">
    <source>
        <dbReference type="SAM" id="MobiDB-lite"/>
    </source>
</evidence>
<evidence type="ECO:0000313" key="3">
    <source>
        <dbReference type="EMBL" id="EER43340.1"/>
    </source>
</evidence>
<dbReference type="AlphaFoldDB" id="C6HAK7"/>
<organism evidence="3 4">
    <name type="scientific">Ajellomyces capsulatus (strain H143)</name>
    <name type="common">Darling's disease fungus</name>
    <name type="synonym">Histoplasma capsulatum</name>
    <dbReference type="NCBI Taxonomy" id="544712"/>
    <lineage>
        <taxon>Eukaryota</taxon>
        <taxon>Fungi</taxon>
        <taxon>Dikarya</taxon>
        <taxon>Ascomycota</taxon>
        <taxon>Pezizomycotina</taxon>
        <taxon>Eurotiomycetes</taxon>
        <taxon>Eurotiomycetidae</taxon>
        <taxon>Onygenales</taxon>
        <taxon>Ajellomycetaceae</taxon>
        <taxon>Histoplasma</taxon>
    </lineage>
</organism>
<reference evidence="4" key="1">
    <citation type="submission" date="2009-05" db="EMBL/GenBank/DDBJ databases">
        <title>The genome sequence of Ajellomyces capsulatus strain H143.</title>
        <authorList>
            <person name="Champion M."/>
            <person name="Cuomo C.A."/>
            <person name="Ma L.-J."/>
            <person name="Henn M.R."/>
            <person name="Sil A."/>
            <person name="Goldman B."/>
            <person name="Young S.K."/>
            <person name="Kodira C.D."/>
            <person name="Zeng Q."/>
            <person name="Koehrsen M."/>
            <person name="Alvarado L."/>
            <person name="Berlin A.M."/>
            <person name="Borenstein D."/>
            <person name="Chen Z."/>
            <person name="Engels R."/>
            <person name="Freedman E."/>
            <person name="Gellesch M."/>
            <person name="Goldberg J."/>
            <person name="Griggs A."/>
            <person name="Gujja S."/>
            <person name="Heiman D.I."/>
            <person name="Hepburn T.A."/>
            <person name="Howarth C."/>
            <person name="Jen D."/>
            <person name="Larson L."/>
            <person name="Lewis B."/>
            <person name="Mehta T."/>
            <person name="Park D."/>
            <person name="Pearson M."/>
            <person name="Roberts A."/>
            <person name="Saif S."/>
            <person name="Shea T.D."/>
            <person name="Shenoy N."/>
            <person name="Sisk P."/>
            <person name="Stolte C."/>
            <person name="Sykes S."/>
            <person name="Walk T."/>
            <person name="White J."/>
            <person name="Yandava C."/>
            <person name="Klein B."/>
            <person name="McEwen J.G."/>
            <person name="Puccia R."/>
            <person name="Goldman G.H."/>
            <person name="Felipe M.S."/>
            <person name="Nino-Vega G."/>
            <person name="San-Blas G."/>
            <person name="Taylor J.W."/>
            <person name="Mendoza L."/>
            <person name="Galagan J.E."/>
            <person name="Nusbaum C."/>
            <person name="Birren B.W."/>
        </authorList>
    </citation>
    <scope>NUCLEOTIDE SEQUENCE [LARGE SCALE GENOMIC DNA]</scope>
    <source>
        <strain evidence="4">H143</strain>
    </source>
</reference>
<feature type="transmembrane region" description="Helical" evidence="2">
    <location>
        <begin position="45"/>
        <end position="63"/>
    </location>
</feature>
<keyword evidence="2" id="KW-0472">Membrane</keyword>
<feature type="region of interest" description="Disordered" evidence="1">
    <location>
        <begin position="1"/>
        <end position="33"/>
    </location>
</feature>
<proteinExistence type="predicted"/>
<evidence type="ECO:0000313" key="4">
    <source>
        <dbReference type="Proteomes" id="UP000002624"/>
    </source>
</evidence>
<protein>
    <submittedName>
        <fullName evidence="3">Uncharacterized protein</fullName>
    </submittedName>
</protein>
<gene>
    <name evidence="3" type="ORF">HCDG_03238</name>
</gene>
<keyword evidence="2" id="KW-0812">Transmembrane</keyword>
<keyword evidence="2" id="KW-1133">Transmembrane helix</keyword>
<name>C6HAK7_AJECH</name>
<dbReference type="HOGENOM" id="CLU_2249281_0_0_1"/>
<dbReference type="Proteomes" id="UP000002624">
    <property type="component" value="Unassembled WGS sequence"/>
</dbReference>
<evidence type="ECO:0000256" key="2">
    <source>
        <dbReference type="SAM" id="Phobius"/>
    </source>
</evidence>